<feature type="domain" description="N-acetyltransferase" evidence="1">
    <location>
        <begin position="154"/>
        <end position="296"/>
    </location>
</feature>
<evidence type="ECO:0000313" key="3">
    <source>
        <dbReference type="Proteomes" id="UP000467193"/>
    </source>
</evidence>
<sequence>MLPPDGTRVSLRYRLPDGSVPPHTDVVGHLSSSGATIEVRTRRGEVVSVSAVDVLAIRVVPEQPVRTSQIRNTEQAAALAWPGSEQVWLDGWLLRFGGGQTRRANSAVPLEAWAGPGALAAITDWYAARGVPALIAVPDRLFRLPAGVAADGENVVMTAEPHAGAPTAGVVLSARPDTAWREVYHRDVSDDVLCAVVDGEVAFATVPGVAAGRGAVTTSPDGTRWVGLSAVHVAEEARRRGRGRAICEALLTWGAERGATRAYVQVLADNVAATSLYEAMGFRTQHRSRYVDASSL</sequence>
<evidence type="ECO:0000259" key="1">
    <source>
        <dbReference type="PROSITE" id="PS51186"/>
    </source>
</evidence>
<dbReference type="Gene3D" id="3.40.630.30">
    <property type="match status" value="1"/>
</dbReference>
<dbReference type="InterPro" id="IPR056935">
    <property type="entry name" value="Rv0428c-like_C"/>
</dbReference>
<keyword evidence="2" id="KW-0808">Transferase</keyword>
<dbReference type="PANTHER" id="PTHR43072">
    <property type="entry name" value="N-ACETYLTRANSFERASE"/>
    <property type="match status" value="1"/>
</dbReference>
<organism evidence="2 3">
    <name type="scientific">Mycolicibacterium sediminis</name>
    <dbReference type="NCBI Taxonomy" id="1286180"/>
    <lineage>
        <taxon>Bacteria</taxon>
        <taxon>Bacillati</taxon>
        <taxon>Actinomycetota</taxon>
        <taxon>Actinomycetes</taxon>
        <taxon>Mycobacteriales</taxon>
        <taxon>Mycobacteriaceae</taxon>
        <taxon>Mycolicibacterium</taxon>
    </lineage>
</organism>
<dbReference type="GO" id="GO:0016747">
    <property type="term" value="F:acyltransferase activity, transferring groups other than amino-acyl groups"/>
    <property type="evidence" value="ECO:0007669"/>
    <property type="project" value="InterPro"/>
</dbReference>
<dbReference type="EMBL" id="AP022588">
    <property type="protein sequence ID" value="BBY27833.1"/>
    <property type="molecule type" value="Genomic_DNA"/>
</dbReference>
<dbReference type="InterPro" id="IPR056934">
    <property type="entry name" value="SH3_Rv0428c"/>
</dbReference>
<protein>
    <submittedName>
        <fullName evidence="2">N-acetyltransferase</fullName>
    </submittedName>
</protein>
<keyword evidence="3" id="KW-1185">Reference proteome</keyword>
<gene>
    <name evidence="2" type="ORF">MSEDJ_19290</name>
</gene>
<accession>A0A7I7QN86</accession>
<dbReference type="PROSITE" id="PS51186">
    <property type="entry name" value="GNAT"/>
    <property type="match status" value="1"/>
</dbReference>
<dbReference type="Pfam" id="PF24553">
    <property type="entry name" value="Rv0428c_C"/>
    <property type="match status" value="1"/>
</dbReference>
<proteinExistence type="predicted"/>
<dbReference type="RefSeq" id="WP_409370742.1">
    <property type="nucleotide sequence ID" value="NZ_AP022588.1"/>
</dbReference>
<dbReference type="Pfam" id="PF24551">
    <property type="entry name" value="SH3_Rv0428c"/>
    <property type="match status" value="1"/>
</dbReference>
<dbReference type="InterPro" id="IPR000182">
    <property type="entry name" value="GNAT_dom"/>
</dbReference>
<name>A0A7I7QN86_9MYCO</name>
<reference evidence="2 3" key="1">
    <citation type="journal article" date="2019" name="Emerg. Microbes Infect.">
        <title>Comprehensive subspecies identification of 175 nontuberculous mycobacteria species based on 7547 genomic profiles.</title>
        <authorList>
            <person name="Matsumoto Y."/>
            <person name="Kinjo T."/>
            <person name="Motooka D."/>
            <person name="Nabeya D."/>
            <person name="Jung N."/>
            <person name="Uechi K."/>
            <person name="Horii T."/>
            <person name="Iida T."/>
            <person name="Fujita J."/>
            <person name="Nakamura S."/>
        </authorList>
    </citation>
    <scope>NUCLEOTIDE SEQUENCE [LARGE SCALE GENOMIC DNA]</scope>
    <source>
        <strain evidence="2 3">JCM 17899</strain>
    </source>
</reference>
<dbReference type="InterPro" id="IPR016181">
    <property type="entry name" value="Acyl_CoA_acyltransferase"/>
</dbReference>
<dbReference type="KEGG" id="msei:MSEDJ_19290"/>
<dbReference type="PANTHER" id="PTHR43072:SF60">
    <property type="entry name" value="L-2,4-DIAMINOBUTYRIC ACID ACETYLTRANSFERASE"/>
    <property type="match status" value="1"/>
</dbReference>
<dbReference type="AlphaFoldDB" id="A0A7I7QN86"/>
<dbReference type="Proteomes" id="UP000467193">
    <property type="component" value="Chromosome"/>
</dbReference>
<dbReference type="SUPFAM" id="SSF55729">
    <property type="entry name" value="Acyl-CoA N-acyltransferases (Nat)"/>
    <property type="match status" value="1"/>
</dbReference>
<evidence type="ECO:0000313" key="2">
    <source>
        <dbReference type="EMBL" id="BBY27833.1"/>
    </source>
</evidence>